<name>A0A1N7KP47_9FLAO</name>
<dbReference type="RefSeq" id="WP_076357747.1">
    <property type="nucleotide sequence ID" value="NZ_CP033926.1"/>
</dbReference>
<dbReference type="EMBL" id="FTNZ01000017">
    <property type="protein sequence ID" value="SIS63379.1"/>
    <property type="molecule type" value="Genomic_DNA"/>
</dbReference>
<evidence type="ECO:0000313" key="2">
    <source>
        <dbReference type="EMBL" id="AZB01823.1"/>
    </source>
</evidence>
<dbReference type="Proteomes" id="UP000186106">
    <property type="component" value="Unassembled WGS sequence"/>
</dbReference>
<proteinExistence type="predicted"/>
<reference evidence="3 4" key="1">
    <citation type="submission" date="2017-01" db="EMBL/GenBank/DDBJ databases">
        <authorList>
            <person name="Mah S.A."/>
            <person name="Swanson W.J."/>
            <person name="Moy G.W."/>
            <person name="Vacquier V.D."/>
        </authorList>
    </citation>
    <scope>NUCLEOTIDE SEQUENCE [LARGE SCALE GENOMIC DNA]</scope>
    <source>
        <strain evidence="3 4">DSM 16927</strain>
    </source>
</reference>
<evidence type="ECO:0000313" key="3">
    <source>
        <dbReference type="EMBL" id="SIS63379.1"/>
    </source>
</evidence>
<dbReference type="OrthoDB" id="9765926at2"/>
<reference evidence="2 5" key="2">
    <citation type="submission" date="2018-11" db="EMBL/GenBank/DDBJ databases">
        <title>Proposal to divide the Flavobacteriaceae and reorganize its genera based on Amino Acid Identity values calculated from whole genome sequences.</title>
        <authorList>
            <person name="Nicholson A.C."/>
            <person name="Gulvik C.A."/>
            <person name="Whitney A.M."/>
            <person name="Humrighouse B.W."/>
            <person name="Bell M."/>
            <person name="Holmes B."/>
            <person name="Steigerwalt A.G."/>
            <person name="Villarma A."/>
            <person name="Sheth M."/>
            <person name="Batra D."/>
            <person name="Pryor J."/>
            <person name="Bernardet J.-F."/>
            <person name="Hugo C."/>
            <person name="Kampfer P."/>
            <person name="Newman J."/>
            <person name="McQuiston J.R."/>
        </authorList>
    </citation>
    <scope>NUCLEOTIDE SEQUENCE [LARGE SCALE GENOMIC DNA]</scope>
    <source>
        <strain evidence="2 5">DSM 16927</strain>
    </source>
</reference>
<gene>
    <name evidence="2" type="ORF">EG359_20495</name>
    <name evidence="3" type="ORF">SAMN05421768_1179</name>
</gene>
<evidence type="ECO:0000313" key="5">
    <source>
        <dbReference type="Proteomes" id="UP000279541"/>
    </source>
</evidence>
<accession>A0A1N7KP47</accession>
<feature type="signal peptide" evidence="1">
    <location>
        <begin position="1"/>
        <end position="19"/>
    </location>
</feature>
<dbReference type="KEGG" id="cjt:EG359_20495"/>
<evidence type="ECO:0000313" key="4">
    <source>
        <dbReference type="Proteomes" id="UP000186106"/>
    </source>
</evidence>
<sequence>MRKILAILFICFFANLTFAQDLKKIAEKNAISEKIPQKDVEKFVQNQISALSKIQSISKISQTLPPYTNEICDDGGFETKNFSQWGWTAAMNFRNSSSNANFSNYQPLSGFITSVNSGSTNFLWEIVSTGNDPLYSGLSKVHTGVKALKLGSSGVNFSAESIMKTVTIDASNANLSFWYALVLEDPGHGTGNPFFGVRIHTLSSVNFVPLLPTIGSMNTSPLVSDASSFWINSGTNRIRPWTCAKVDLSKYIGQQVTIEFLVSDCAAGAHFGYAYIDDICMGCKGSDLGDASISGMSKDCGSNAVVNGNYTLPNSPTNTGTLNSLQAQLYQNGIAVGTPIMIPSSSINTTLKTFSFSMLLFGTVASGNYDIVITGNFTFSGSSFSTSSPSYGFVAGINNDWQTDCPFNSALCCKNTLSLSSAATIPPSYPYNEGTYAVEKYNFTALSNAPITELKVEVISFEWLDGPEDCKQCQIKSTNLGSIFGGINIGGLMIPASIQPYGNGISTTSNNNEVVFSFSNGRNINSGDFLRLVYLLPPEKNLTCCETKAKVCRKITWKDINCGYCEVYDCSTVDLKSKSELPIGFTLPNITTLYLNSRDIFANGRAAGF</sequence>
<protein>
    <submittedName>
        <fullName evidence="3">Uncharacterized protein</fullName>
    </submittedName>
</protein>
<keyword evidence="1" id="KW-0732">Signal</keyword>
<feature type="chain" id="PRO_5044563708" evidence="1">
    <location>
        <begin position="20"/>
        <end position="609"/>
    </location>
</feature>
<organism evidence="3 4">
    <name type="scientific">Chryseobacterium joostei</name>
    <dbReference type="NCBI Taxonomy" id="112234"/>
    <lineage>
        <taxon>Bacteria</taxon>
        <taxon>Pseudomonadati</taxon>
        <taxon>Bacteroidota</taxon>
        <taxon>Flavobacteriia</taxon>
        <taxon>Flavobacteriales</taxon>
        <taxon>Weeksellaceae</taxon>
        <taxon>Chryseobacterium group</taxon>
        <taxon>Chryseobacterium</taxon>
    </lineage>
</organism>
<dbReference type="EMBL" id="CP033926">
    <property type="protein sequence ID" value="AZB01823.1"/>
    <property type="molecule type" value="Genomic_DNA"/>
</dbReference>
<dbReference type="AlphaFoldDB" id="A0A1N7KP47"/>
<evidence type="ECO:0000256" key="1">
    <source>
        <dbReference type="SAM" id="SignalP"/>
    </source>
</evidence>
<dbReference type="STRING" id="112234.SAMN05421768_1179"/>
<dbReference type="Proteomes" id="UP000279541">
    <property type="component" value="Chromosome"/>
</dbReference>
<keyword evidence="5" id="KW-1185">Reference proteome</keyword>